<dbReference type="GO" id="GO:0016757">
    <property type="term" value="F:glycosyltransferase activity"/>
    <property type="evidence" value="ECO:0007669"/>
    <property type="project" value="UniProtKB-KW"/>
</dbReference>
<keyword evidence="2" id="KW-0328">Glycosyltransferase</keyword>
<evidence type="ECO:0000256" key="3">
    <source>
        <dbReference type="ARBA" id="ARBA00022679"/>
    </source>
</evidence>
<keyword evidence="5" id="KW-0325">Glycoprotein</keyword>
<dbReference type="InterPro" id="IPR044610">
    <property type="entry name" value="GLCAT14A/B/C"/>
</dbReference>
<evidence type="ECO:0000256" key="5">
    <source>
        <dbReference type="ARBA" id="ARBA00023180"/>
    </source>
</evidence>
<evidence type="ECO:0000256" key="2">
    <source>
        <dbReference type="ARBA" id="ARBA00022676"/>
    </source>
</evidence>
<evidence type="ECO:0000313" key="7">
    <source>
        <dbReference type="EMBL" id="KAL2325541.1"/>
    </source>
</evidence>
<evidence type="ECO:0000256" key="6">
    <source>
        <dbReference type="SAM" id="Phobius"/>
    </source>
</evidence>
<gene>
    <name evidence="7" type="ORF">Fmac_024599</name>
</gene>
<dbReference type="EMBL" id="JBGMDY010000008">
    <property type="protein sequence ID" value="KAL2325541.1"/>
    <property type="molecule type" value="Genomic_DNA"/>
</dbReference>
<dbReference type="AlphaFoldDB" id="A0ABD1LPW8"/>
<proteinExistence type="predicted"/>
<evidence type="ECO:0000313" key="8">
    <source>
        <dbReference type="Proteomes" id="UP001603857"/>
    </source>
</evidence>
<accession>A0ABD1LPW8</accession>
<dbReference type="PANTHER" id="PTHR45719">
    <property type="entry name" value="GLYCOSYLTRANSFERASE"/>
    <property type="match status" value="1"/>
</dbReference>
<keyword evidence="4 6" id="KW-0472">Membrane</keyword>
<name>A0ABD1LPW8_9FABA</name>
<reference evidence="7 8" key="1">
    <citation type="submission" date="2024-08" db="EMBL/GenBank/DDBJ databases">
        <title>Insights into the chromosomal genome structure of Flemingia macrophylla.</title>
        <authorList>
            <person name="Ding Y."/>
            <person name="Zhao Y."/>
            <person name="Bi W."/>
            <person name="Wu M."/>
            <person name="Zhao G."/>
            <person name="Gong Y."/>
            <person name="Li W."/>
            <person name="Zhang P."/>
        </authorList>
    </citation>
    <scope>NUCLEOTIDE SEQUENCE [LARGE SCALE GENOMIC DNA]</scope>
    <source>
        <strain evidence="7">DYQJB</strain>
        <tissue evidence="7">Leaf</tissue>
    </source>
</reference>
<dbReference type="Pfam" id="PF02485">
    <property type="entry name" value="Branch"/>
    <property type="match status" value="1"/>
</dbReference>
<protein>
    <submittedName>
        <fullName evidence="7">Uncharacterized protein</fullName>
    </submittedName>
</protein>
<dbReference type="InterPro" id="IPR003406">
    <property type="entry name" value="Glyco_trans_14"/>
</dbReference>
<keyword evidence="3" id="KW-0808">Transferase</keyword>
<sequence length="219" mass="24267">MQNPSSSSSSSPPIPLLSGVLNNLRDPKPKPSFLLYTFLFISLLSLALILSLILSSSSSSTSHSGPDPFLYPTRTHRIVYDTHKSTPSPPSLAYLISGSRGHSARILRLLHAAYHPLNTYLLHLDPSAPHADRRRLALAVQAHPVFKAARNVHVVGNPDFAYPRGSSPLSLNLRAASVLLRLSPHWDWFVSLTADAYPLVTQDGMPLDRFFFFFLFLEE</sequence>
<dbReference type="PANTHER" id="PTHR45719:SF10">
    <property type="entry name" value="CORE-2_I-BRANCHING BETA-1,6-N-ACETYLGLUCOSAMINYLTRANSFERASE FAMILY PROTEIN"/>
    <property type="match status" value="1"/>
</dbReference>
<dbReference type="Proteomes" id="UP001603857">
    <property type="component" value="Unassembled WGS sequence"/>
</dbReference>
<keyword evidence="8" id="KW-1185">Reference proteome</keyword>
<feature type="transmembrane region" description="Helical" evidence="6">
    <location>
        <begin position="33"/>
        <end position="54"/>
    </location>
</feature>
<comment type="subcellular location">
    <subcellularLocation>
        <location evidence="1">Membrane</location>
        <topology evidence="1">Single-pass type II membrane protein</topology>
    </subcellularLocation>
</comment>
<evidence type="ECO:0000256" key="1">
    <source>
        <dbReference type="ARBA" id="ARBA00004606"/>
    </source>
</evidence>
<keyword evidence="6" id="KW-0812">Transmembrane</keyword>
<keyword evidence="6" id="KW-1133">Transmembrane helix</keyword>
<organism evidence="7 8">
    <name type="scientific">Flemingia macrophylla</name>
    <dbReference type="NCBI Taxonomy" id="520843"/>
    <lineage>
        <taxon>Eukaryota</taxon>
        <taxon>Viridiplantae</taxon>
        <taxon>Streptophyta</taxon>
        <taxon>Embryophyta</taxon>
        <taxon>Tracheophyta</taxon>
        <taxon>Spermatophyta</taxon>
        <taxon>Magnoliopsida</taxon>
        <taxon>eudicotyledons</taxon>
        <taxon>Gunneridae</taxon>
        <taxon>Pentapetalae</taxon>
        <taxon>rosids</taxon>
        <taxon>fabids</taxon>
        <taxon>Fabales</taxon>
        <taxon>Fabaceae</taxon>
        <taxon>Papilionoideae</taxon>
        <taxon>50 kb inversion clade</taxon>
        <taxon>NPAAA clade</taxon>
        <taxon>indigoferoid/millettioid clade</taxon>
        <taxon>Phaseoleae</taxon>
        <taxon>Flemingia</taxon>
    </lineage>
</organism>
<evidence type="ECO:0000256" key="4">
    <source>
        <dbReference type="ARBA" id="ARBA00023136"/>
    </source>
</evidence>
<comment type="caution">
    <text evidence="7">The sequence shown here is derived from an EMBL/GenBank/DDBJ whole genome shotgun (WGS) entry which is preliminary data.</text>
</comment>
<dbReference type="GO" id="GO:0016020">
    <property type="term" value="C:membrane"/>
    <property type="evidence" value="ECO:0007669"/>
    <property type="project" value="UniProtKB-SubCell"/>
</dbReference>